<dbReference type="EMBL" id="JACVVK020000294">
    <property type="protein sequence ID" value="KAK7479850.1"/>
    <property type="molecule type" value="Genomic_DNA"/>
</dbReference>
<reference evidence="1 2" key="1">
    <citation type="journal article" date="2023" name="Sci. Data">
        <title>Genome assembly of the Korean intertidal mud-creeper Batillaria attramentaria.</title>
        <authorList>
            <person name="Patra A.K."/>
            <person name="Ho P.T."/>
            <person name="Jun S."/>
            <person name="Lee S.J."/>
            <person name="Kim Y."/>
            <person name="Won Y.J."/>
        </authorList>
    </citation>
    <scope>NUCLEOTIDE SEQUENCE [LARGE SCALE GENOMIC DNA]</scope>
    <source>
        <strain evidence="1">Wonlab-2016</strain>
    </source>
</reference>
<sequence length="101" mass="11456">MDYRGSPHPTQQQRGGVFTQSRHTYASKIGFGFVMPKISALVGEDVTGKHQPETAARHFDVSFMHTYELQRKSAEVKNPFLDDNNLKSYNSRLAARLTKID</sequence>
<gene>
    <name evidence="1" type="ORF">BaRGS_00028930</name>
</gene>
<evidence type="ECO:0000313" key="2">
    <source>
        <dbReference type="Proteomes" id="UP001519460"/>
    </source>
</evidence>
<dbReference type="Proteomes" id="UP001519460">
    <property type="component" value="Unassembled WGS sequence"/>
</dbReference>
<proteinExistence type="predicted"/>
<name>A0ABD0JYR6_9CAEN</name>
<comment type="caution">
    <text evidence="1">The sequence shown here is derived from an EMBL/GenBank/DDBJ whole genome shotgun (WGS) entry which is preliminary data.</text>
</comment>
<accession>A0ABD0JYR6</accession>
<keyword evidence="2" id="KW-1185">Reference proteome</keyword>
<dbReference type="AlphaFoldDB" id="A0ABD0JYR6"/>
<evidence type="ECO:0000313" key="1">
    <source>
        <dbReference type="EMBL" id="KAK7479850.1"/>
    </source>
</evidence>
<organism evidence="1 2">
    <name type="scientific">Batillaria attramentaria</name>
    <dbReference type="NCBI Taxonomy" id="370345"/>
    <lineage>
        <taxon>Eukaryota</taxon>
        <taxon>Metazoa</taxon>
        <taxon>Spiralia</taxon>
        <taxon>Lophotrochozoa</taxon>
        <taxon>Mollusca</taxon>
        <taxon>Gastropoda</taxon>
        <taxon>Caenogastropoda</taxon>
        <taxon>Sorbeoconcha</taxon>
        <taxon>Cerithioidea</taxon>
        <taxon>Batillariidae</taxon>
        <taxon>Batillaria</taxon>
    </lineage>
</organism>
<protein>
    <submittedName>
        <fullName evidence="1">Uncharacterized protein</fullName>
    </submittedName>
</protein>